<sequence length="183" mass="21173">MSLSPNSVLLPAFPEIAMRERQNRKTYMYLCQSLQNVYSHVNVIDIINPSCFYEVSYESSLSAIDSTLMASLNSYQQIQKYLMLAIQDACPPEQTRVYTTDLSQTQFNFIEGDNGVWSQNFLFYNIFKHKILIFALKAVPEQIKESAYDENMQEEDYDGYNELLNEGDVQEAFPQGSKFFCLL</sequence>
<evidence type="ECO:0000313" key="1">
    <source>
        <dbReference type="EMBL" id="JAP93701.1"/>
    </source>
</evidence>
<dbReference type="Pfam" id="PF09174">
    <property type="entry name" value="Maf1"/>
    <property type="match status" value="1"/>
</dbReference>
<proteinExistence type="predicted"/>
<dbReference type="InterPro" id="IPR015257">
    <property type="entry name" value="Maf1"/>
</dbReference>
<name>A0A146KE25_9EUKA</name>
<reference evidence="1" key="1">
    <citation type="submission" date="2015-07" db="EMBL/GenBank/DDBJ databases">
        <title>Adaptation to a free-living lifestyle via gene acquisitions in the diplomonad Trepomonas sp. PC1.</title>
        <authorList>
            <person name="Xu F."/>
            <person name="Jerlstrom-Hultqvist J."/>
            <person name="Kolisko M."/>
            <person name="Simpson A.G.B."/>
            <person name="Roger A.J."/>
            <person name="Svard S.G."/>
            <person name="Andersson J.O."/>
        </authorList>
    </citation>
    <scope>NUCLEOTIDE SEQUENCE</scope>
    <source>
        <strain evidence="1">PC1</strain>
    </source>
</reference>
<evidence type="ECO:0008006" key="2">
    <source>
        <dbReference type="Google" id="ProtNLM"/>
    </source>
</evidence>
<dbReference type="AlphaFoldDB" id="A0A146KE25"/>
<dbReference type="EMBL" id="GDID01002905">
    <property type="protein sequence ID" value="JAP93701.1"/>
    <property type="molecule type" value="Transcribed_RNA"/>
</dbReference>
<dbReference type="InterPro" id="IPR038564">
    <property type="entry name" value="Maf1_sf"/>
</dbReference>
<gene>
    <name evidence="1" type="ORF">TPC1_13919</name>
</gene>
<accession>A0A146KE25</accession>
<dbReference type="GO" id="GO:0016480">
    <property type="term" value="P:negative regulation of transcription by RNA polymerase III"/>
    <property type="evidence" value="ECO:0007669"/>
    <property type="project" value="InterPro"/>
</dbReference>
<dbReference type="Gene3D" id="3.40.1000.50">
    <property type="entry name" value="Repressor of RNA polymerase III transcription Maf1"/>
    <property type="match status" value="1"/>
</dbReference>
<organism evidence="1">
    <name type="scientific">Trepomonas sp. PC1</name>
    <dbReference type="NCBI Taxonomy" id="1076344"/>
    <lineage>
        <taxon>Eukaryota</taxon>
        <taxon>Metamonada</taxon>
        <taxon>Diplomonadida</taxon>
        <taxon>Hexamitidae</taxon>
        <taxon>Hexamitinae</taxon>
        <taxon>Trepomonas</taxon>
    </lineage>
</organism>
<protein>
    <recommendedName>
        <fullName evidence="2">Maf1 regulator</fullName>
    </recommendedName>
</protein>